<feature type="compositionally biased region" description="Acidic residues" evidence="1">
    <location>
        <begin position="506"/>
        <end position="520"/>
    </location>
</feature>
<name>A0A4U1J862_9BACT</name>
<accession>A0A4U1J862</accession>
<reference evidence="2 3" key="1">
    <citation type="submission" date="2019-04" db="EMBL/GenBank/DDBJ databases">
        <authorList>
            <person name="Li Y."/>
            <person name="Wang J."/>
        </authorList>
    </citation>
    <scope>NUCLEOTIDE SEQUENCE [LARGE SCALE GENOMIC DNA]</scope>
    <source>
        <strain evidence="2 3">DSM 14668</strain>
    </source>
</reference>
<dbReference type="AlphaFoldDB" id="A0A4U1J862"/>
<feature type="compositionally biased region" description="Acidic residues" evidence="1">
    <location>
        <begin position="531"/>
        <end position="541"/>
    </location>
</feature>
<sequence>MVDEGHSDEICNLLHADGQLDVLDRRVVIAARMVVDEHEPGRCEFERCTQDVGGADREGVKAAAGDHPCAAEFVLAAERDDVHLLVCQMSEPGAGPCGNVGRAGDLGRARAFDQSAVAELEGGGEAGGLVEGEAEALGERQGREAGERGEAAEGFEQMGCDAGASEHEVDQVLGGGLLDVDDGSDERSVRRACHGYRASFPMPWLLSPRCSRVFPGRIESAFRRPSEEPVQPRRGHHLARAGAWLSCRGSGQEEKLMPRYTAAAEVETTVDEQAQAEEMAPELRERCDKVRKALAKAGPQDTRARYQLGELVKDAMTDEEKYGKKAVAQIAVSLGYDEKTLYRYAQVAKAWSLDELNELLKRSSKTDIPIGFSHLLEIAGIDDKRKRKKYVNQVLKEGLSVRELKVRITAERVASGEEPEIDTPKTLSGMRSASKNWLGRVRDWEERLLPALNEAPPPPEVRAKFEEMLEQQRELVKRLQNVNERLDSWLGAPPASAEQPTLKDAQEDELEEDDEAEASVDAEAHDHAQAEDEEEAEEEAAAPEQARTA</sequence>
<evidence type="ECO:0000256" key="1">
    <source>
        <dbReference type="SAM" id="MobiDB-lite"/>
    </source>
</evidence>
<evidence type="ECO:0000313" key="2">
    <source>
        <dbReference type="EMBL" id="TKD03414.1"/>
    </source>
</evidence>
<evidence type="ECO:0000313" key="3">
    <source>
        <dbReference type="Proteomes" id="UP000309215"/>
    </source>
</evidence>
<organism evidence="2 3">
    <name type="scientific">Polyangium fumosum</name>
    <dbReference type="NCBI Taxonomy" id="889272"/>
    <lineage>
        <taxon>Bacteria</taxon>
        <taxon>Pseudomonadati</taxon>
        <taxon>Myxococcota</taxon>
        <taxon>Polyangia</taxon>
        <taxon>Polyangiales</taxon>
        <taxon>Polyangiaceae</taxon>
        <taxon>Polyangium</taxon>
    </lineage>
</organism>
<protein>
    <submittedName>
        <fullName evidence="2">DUF1016 family protein</fullName>
    </submittedName>
</protein>
<comment type="caution">
    <text evidence="2">The sequence shown here is derived from an EMBL/GenBank/DDBJ whole genome shotgun (WGS) entry which is preliminary data.</text>
</comment>
<keyword evidence="3" id="KW-1185">Reference proteome</keyword>
<dbReference type="Gene3D" id="1.10.10.2830">
    <property type="match status" value="1"/>
</dbReference>
<dbReference type="Proteomes" id="UP000309215">
    <property type="component" value="Unassembled WGS sequence"/>
</dbReference>
<gene>
    <name evidence="2" type="ORF">E8A74_25970</name>
</gene>
<dbReference type="EMBL" id="SSMQ01000029">
    <property type="protein sequence ID" value="TKD03414.1"/>
    <property type="molecule type" value="Genomic_DNA"/>
</dbReference>
<proteinExistence type="predicted"/>
<feature type="region of interest" description="Disordered" evidence="1">
    <location>
        <begin position="490"/>
        <end position="549"/>
    </location>
</feature>